<keyword evidence="5" id="KW-1185">Reference proteome</keyword>
<evidence type="ECO:0000256" key="1">
    <source>
        <dbReference type="ARBA" id="ARBA00006464"/>
    </source>
</evidence>
<evidence type="ECO:0000313" key="5">
    <source>
        <dbReference type="Proteomes" id="UP000559598"/>
    </source>
</evidence>
<dbReference type="RefSeq" id="WP_306415773.1">
    <property type="nucleotide sequence ID" value="NZ_BMNP01000006.1"/>
</dbReference>
<keyword evidence="2" id="KW-0812">Transmembrane</keyword>
<feature type="transmembrane region" description="Helical" evidence="2">
    <location>
        <begin position="12"/>
        <end position="32"/>
    </location>
</feature>
<dbReference type="PANTHER" id="PTHR30576:SF8">
    <property type="entry name" value="UNDECAPRENYL-PHOSPHATE GALACTOSE PHOSPHOTRANSFERASE"/>
    <property type="match status" value="1"/>
</dbReference>
<dbReference type="InterPro" id="IPR003362">
    <property type="entry name" value="Bact_transf"/>
</dbReference>
<sequence length="205" mass="23616">MKRVLDVIASFIGLVVLFPLFIVLSLLIRFRLGSPVIFKQRRIGKGGEPFWLYKFRTMTNERDECGELLPDEKRLTPFGMFLRNTSLDELPQLWNVLKGDLSLVGPRPLLCEYLAFYTPEQARRHEVKPGITGWAQINGRNAISWEEKFRLDVWYVDHQSFLLDMKILALTIFKVFKREGIQQAGCATVEKFNGCSVSQSEGGRE</sequence>
<keyword evidence="2" id="KW-0472">Membrane</keyword>
<proteinExistence type="inferred from homology"/>
<dbReference type="GO" id="GO:0016780">
    <property type="term" value="F:phosphotransferase activity, for other substituted phosphate groups"/>
    <property type="evidence" value="ECO:0007669"/>
    <property type="project" value="TreeGrafter"/>
</dbReference>
<protein>
    <submittedName>
        <fullName evidence="4">Sugar transferase EpsL</fullName>
        <ecNumber evidence="4">2.-.-.-</ecNumber>
    </submittedName>
</protein>
<comment type="caution">
    <text evidence="4">The sequence shown here is derived from an EMBL/GenBank/DDBJ whole genome shotgun (WGS) entry which is preliminary data.</text>
</comment>
<keyword evidence="4" id="KW-0808">Transferase</keyword>
<comment type="similarity">
    <text evidence="1">Belongs to the bacterial sugar transferase family.</text>
</comment>
<reference evidence="4 5" key="1">
    <citation type="submission" date="2020-08" db="EMBL/GenBank/DDBJ databases">
        <title>Genomic Encyclopedia of Type Strains, Phase IV (KMG-IV): sequencing the most valuable type-strain genomes for metagenomic binning, comparative biology and taxonomic classification.</title>
        <authorList>
            <person name="Goeker M."/>
        </authorList>
    </citation>
    <scope>NUCLEOTIDE SEQUENCE [LARGE SCALE GENOMIC DNA]</scope>
    <source>
        <strain evidence="4 5">DSM 17075</strain>
    </source>
</reference>
<evidence type="ECO:0000256" key="2">
    <source>
        <dbReference type="SAM" id="Phobius"/>
    </source>
</evidence>
<name>A0A840DLQ4_9BACL</name>
<evidence type="ECO:0000259" key="3">
    <source>
        <dbReference type="Pfam" id="PF02397"/>
    </source>
</evidence>
<gene>
    <name evidence="4" type="ORF">GGR02_001572</name>
</gene>
<dbReference type="Proteomes" id="UP000559598">
    <property type="component" value="Unassembled WGS sequence"/>
</dbReference>
<dbReference type="PANTHER" id="PTHR30576">
    <property type="entry name" value="COLANIC BIOSYNTHESIS UDP-GLUCOSE LIPID CARRIER TRANSFERASE"/>
    <property type="match status" value="1"/>
</dbReference>
<dbReference type="EMBL" id="JACIDE010000008">
    <property type="protein sequence ID" value="MBB4073810.1"/>
    <property type="molecule type" value="Genomic_DNA"/>
</dbReference>
<dbReference type="Pfam" id="PF02397">
    <property type="entry name" value="Bac_transf"/>
    <property type="match status" value="1"/>
</dbReference>
<organism evidence="4 5">
    <name type="scientific">Anoxybacteroides voinovskiense</name>
    <dbReference type="NCBI Taxonomy" id="230470"/>
    <lineage>
        <taxon>Bacteria</taxon>
        <taxon>Bacillati</taxon>
        <taxon>Bacillota</taxon>
        <taxon>Bacilli</taxon>
        <taxon>Bacillales</taxon>
        <taxon>Anoxybacillaceae</taxon>
        <taxon>Anoxybacteroides</taxon>
    </lineage>
</organism>
<dbReference type="AlphaFoldDB" id="A0A840DLQ4"/>
<dbReference type="EC" id="2.-.-.-" evidence="4"/>
<keyword evidence="2" id="KW-1133">Transmembrane helix</keyword>
<feature type="domain" description="Bacterial sugar transferase" evidence="3">
    <location>
        <begin position="2"/>
        <end position="177"/>
    </location>
</feature>
<evidence type="ECO:0000313" key="4">
    <source>
        <dbReference type="EMBL" id="MBB4073810.1"/>
    </source>
</evidence>
<accession>A0A840DLQ4</accession>